<protein>
    <submittedName>
        <fullName evidence="1">Uncharacterized protein</fullName>
    </submittedName>
</protein>
<reference evidence="1 2" key="1">
    <citation type="submission" date="2020-08" db="EMBL/GenBank/DDBJ databases">
        <title>Draft genome sequencing of an Anaerocolumna strain isolated from anoxic soil subjected to BSD treatment.</title>
        <authorList>
            <person name="Uek A."/>
            <person name="Tonouchi A."/>
        </authorList>
    </citation>
    <scope>NUCLEOTIDE SEQUENCE [LARGE SCALE GENOMIC DNA]</scope>
    <source>
        <strain evidence="1 2">CTTW</strain>
    </source>
</reference>
<organism evidence="1 2">
    <name type="scientific">Anaerocolumna chitinilytica</name>
    <dbReference type="NCBI Taxonomy" id="1727145"/>
    <lineage>
        <taxon>Bacteria</taxon>
        <taxon>Bacillati</taxon>
        <taxon>Bacillota</taxon>
        <taxon>Clostridia</taxon>
        <taxon>Lachnospirales</taxon>
        <taxon>Lachnospiraceae</taxon>
        <taxon>Anaerocolumna</taxon>
    </lineage>
</organism>
<accession>A0A7I8DQM0</accession>
<sequence>MMKRFKIMITVVVSILFISLLLYNFGIIGITASRLEQDARKNQHIVKSWSVEKAVSDNIGAMIFYGDHSDESVYSIYLNRKGFSLGYFFYTGGSEGAIADGVAEFTFLDYGSLLLSMNRDKVKTIVFGNKDISPILVDPTKPFTVILPDNCESFELYDVNRKSIPVTVYAY</sequence>
<dbReference type="KEGG" id="acht:bsdcttw_36230"/>
<reference evidence="1 2" key="2">
    <citation type="submission" date="2020-08" db="EMBL/GenBank/DDBJ databases">
        <authorList>
            <person name="Ueki A."/>
            <person name="Tonouchi A."/>
        </authorList>
    </citation>
    <scope>NUCLEOTIDE SEQUENCE [LARGE SCALE GENOMIC DNA]</scope>
    <source>
        <strain evidence="1 2">CTTW</strain>
    </source>
</reference>
<evidence type="ECO:0000313" key="2">
    <source>
        <dbReference type="Proteomes" id="UP000515703"/>
    </source>
</evidence>
<dbReference type="EMBL" id="AP023368">
    <property type="protein sequence ID" value="BCK00583.1"/>
    <property type="molecule type" value="Genomic_DNA"/>
</dbReference>
<name>A0A7I8DQM0_9FIRM</name>
<gene>
    <name evidence="1" type="ORF">bsdcttw_36230</name>
</gene>
<keyword evidence="2" id="KW-1185">Reference proteome</keyword>
<evidence type="ECO:0000313" key="1">
    <source>
        <dbReference type="EMBL" id="BCK00583.1"/>
    </source>
</evidence>
<dbReference type="AlphaFoldDB" id="A0A7I8DQM0"/>
<proteinExistence type="predicted"/>
<dbReference type="Proteomes" id="UP000515703">
    <property type="component" value="Chromosome"/>
</dbReference>